<accession>A0A1E3UKM8</accession>
<evidence type="ECO:0000313" key="4">
    <source>
        <dbReference type="Proteomes" id="UP000094067"/>
    </source>
</evidence>
<protein>
    <recommendedName>
        <fullName evidence="7">RES domain-containing protein</fullName>
    </recommendedName>
</protein>
<comment type="caution">
    <text evidence="2">The sequence shown here is derived from an EMBL/GenBank/DDBJ whole genome shotgun (WGS) entry which is preliminary data.</text>
</comment>
<reference evidence="3 6" key="2">
    <citation type="submission" date="2016-08" db="EMBL/GenBank/DDBJ databases">
        <title>Characterization of Isolates of Eisenbergiella tayi Derived from Blood Cultures, Using Whole Genome Sequencing.</title>
        <authorList>
            <person name="Bernier A.-M."/>
            <person name="Burdz T."/>
            <person name="Wiebe D."/>
            <person name="Bernard K."/>
        </authorList>
    </citation>
    <scope>NUCLEOTIDE SEQUENCE [LARGE SCALE GENOMIC DNA]</scope>
    <source>
        <strain evidence="3 6">NML120146</strain>
    </source>
</reference>
<proteinExistence type="predicted"/>
<dbReference type="RefSeq" id="WP_069154656.1">
    <property type="nucleotide sequence ID" value="NZ_JAQCZP010000001.1"/>
</dbReference>
<dbReference type="OrthoDB" id="7068172at2"/>
<organism evidence="2 5">
    <name type="scientific">Eisenbergiella tayi</name>
    <dbReference type="NCBI Taxonomy" id="1432052"/>
    <lineage>
        <taxon>Bacteria</taxon>
        <taxon>Bacillati</taxon>
        <taxon>Bacillota</taxon>
        <taxon>Clostridia</taxon>
        <taxon>Lachnospirales</taxon>
        <taxon>Lachnospiraceae</taxon>
        <taxon>Eisenbergiella</taxon>
    </lineage>
</organism>
<evidence type="ECO:0000313" key="2">
    <source>
        <dbReference type="EMBL" id="ODR53431.1"/>
    </source>
</evidence>
<dbReference type="AlphaFoldDB" id="A0A1E3UKM8"/>
<evidence type="ECO:0008006" key="7">
    <source>
        <dbReference type="Google" id="ProtNLM"/>
    </source>
</evidence>
<dbReference type="EMBL" id="MEHD01000019">
    <property type="protein sequence ID" value="ODR58664.1"/>
    <property type="molecule type" value="Genomic_DNA"/>
</dbReference>
<dbReference type="Proteomes" id="UP000094869">
    <property type="component" value="Unassembled WGS sequence"/>
</dbReference>
<reference evidence="1 4" key="1">
    <citation type="submission" date="2016-07" db="EMBL/GenBank/DDBJ databases">
        <title>Characterization of isolates of Eisenbergiella tayi derived from blood cultures, using whole genome sequencing.</title>
        <authorList>
            <person name="Burdz T."/>
            <person name="Wiebe D."/>
            <person name="Huynh C."/>
            <person name="Bernard K."/>
        </authorList>
    </citation>
    <scope>NUCLEOTIDE SEQUENCE [LARGE SCALE GENOMIC DNA]</scope>
    <source>
        <strain evidence="1 4">NML 110608</strain>
    </source>
</reference>
<evidence type="ECO:0000313" key="1">
    <source>
        <dbReference type="EMBL" id="ODM04537.1"/>
    </source>
</evidence>
<reference evidence="2 5" key="3">
    <citation type="submission" date="2016-08" db="EMBL/GenBank/DDBJ databases">
        <authorList>
            <person name="Seilhamer J.J."/>
        </authorList>
    </citation>
    <scope>NUCLEOTIDE SEQUENCE [LARGE SCALE GENOMIC DNA]</scope>
    <source>
        <strain evidence="2 5">NML150140-1</strain>
    </source>
</reference>
<evidence type="ECO:0000313" key="6">
    <source>
        <dbReference type="Proteomes" id="UP000094869"/>
    </source>
</evidence>
<gene>
    <name evidence="2" type="ORF">BEI59_06945</name>
    <name evidence="1" type="ORF">BEI61_05344</name>
    <name evidence="3" type="ORF">BEI63_09230</name>
</gene>
<evidence type="ECO:0000313" key="3">
    <source>
        <dbReference type="EMBL" id="ODR58664.1"/>
    </source>
</evidence>
<dbReference type="EMBL" id="MEHA01000004">
    <property type="protein sequence ID" value="ODR53431.1"/>
    <property type="molecule type" value="Genomic_DNA"/>
</dbReference>
<sequence>MDKLLELLEKYRCHLNRDKQSMGNFLEAHYRIYIDDVKKAIRVEDNPLLGCEVCAMIEQQIPIVEENADKLVNVFRLFEQGRIVESANKSFEVFSSMKPQMVQRYSGIFRKETYYRIRPITSGVSFPLERRELFHIPYNINYLVGPERYSLPGHPCLYLASQAELAWYECKRPEKFAISKFSIPQDEDYYLKFIDFSEKLLPLKYNFISWFHNETDKVNLQKYFVKYICTYPLRAACSVIVEQPSGKFHEEYIVSQFLLQWVLIDEYFDGVHYESCSESEEVKCLGGHNIVLVTKSFDCDGFDSKLRACTKIGEPGIIDTTSIVCTSKIEDLLMGKDIKDDPFF</sequence>
<dbReference type="EMBL" id="MCGH01000003">
    <property type="protein sequence ID" value="ODM04537.1"/>
    <property type="molecule type" value="Genomic_DNA"/>
</dbReference>
<dbReference type="Proteomes" id="UP000094271">
    <property type="component" value="Unassembled WGS sequence"/>
</dbReference>
<name>A0A1E3UKM8_9FIRM</name>
<keyword evidence="6" id="KW-1185">Reference proteome</keyword>
<evidence type="ECO:0000313" key="5">
    <source>
        <dbReference type="Proteomes" id="UP000094271"/>
    </source>
</evidence>
<dbReference type="Proteomes" id="UP000094067">
    <property type="component" value="Unassembled WGS sequence"/>
</dbReference>